<dbReference type="Proteomes" id="UP000053617">
    <property type="component" value="Unassembled WGS sequence"/>
</dbReference>
<keyword evidence="5" id="KW-0325">Glycoprotein</keyword>
<keyword evidence="11" id="KW-0472">Membrane</keyword>
<sequence length="465" mass="48691">MKLTLILIQLVCLRPVQAISVQDIPQCAQNCLSNSTSAQTSCSVIDIACLCSSSAYVAALSCCLYTQCSSEEQTTAIQFNKQECAAVNDTAPDFVGCSPAGLSSALASASADPVISATISTAVSTTSTSSSIDSHFSTIDGDVVPEQTIVSRGKPITATFAGRPLMTGSCTIPYFAIVTVANGQMTEFPAVGCSDERADCCPYDQGANAYITKCPRDYFTTASACCPIGYQVYYTAIGAETPCYSDPATKVLPVSTPTASGLTLITDHIFSRMYMLVPPSTGRQDIPLGGKIGIGISAVLFVGATIAVWLYIRKRTAKAVAAAARATTFPPEEPPLQMSGSSTAHEPNRPEALASSPGAAVANWPLFPTTSSPPAYDHTKGRPAPRKPSIPQELPGSTYINEHHPAFSMRDTSAEATPSSPPRTPIQSPGGNENRSPLMSAGTPRLGNQSPRFVSPLGSPRLLQS</sequence>
<evidence type="ECO:0000256" key="8">
    <source>
        <dbReference type="ARBA" id="ARBA00023288"/>
    </source>
</evidence>
<dbReference type="PROSITE" id="PS52012">
    <property type="entry name" value="CFEM"/>
    <property type="match status" value="1"/>
</dbReference>
<evidence type="ECO:0000256" key="12">
    <source>
        <dbReference type="SAM" id="SignalP"/>
    </source>
</evidence>
<dbReference type="GO" id="GO:0005576">
    <property type="term" value="C:extracellular region"/>
    <property type="evidence" value="ECO:0007669"/>
    <property type="project" value="UniProtKB-SubCell"/>
</dbReference>
<evidence type="ECO:0000256" key="9">
    <source>
        <dbReference type="PROSITE-ProRule" id="PRU01356"/>
    </source>
</evidence>
<keyword evidence="9" id="KW-0408">Iron</keyword>
<keyword evidence="8" id="KW-0449">Lipoprotein</keyword>
<feature type="compositionally biased region" description="Polar residues" evidence="10">
    <location>
        <begin position="425"/>
        <end position="437"/>
    </location>
</feature>
<evidence type="ECO:0000256" key="10">
    <source>
        <dbReference type="SAM" id="MobiDB-lite"/>
    </source>
</evidence>
<accession>A0A0D2H438</accession>
<comment type="caution">
    <text evidence="9">Lacks conserved residue(s) required for the propagation of feature annotation.</text>
</comment>
<evidence type="ECO:0000256" key="5">
    <source>
        <dbReference type="ARBA" id="ARBA00022622"/>
    </source>
</evidence>
<protein>
    <recommendedName>
        <fullName evidence="13">CFEM domain-containing protein</fullName>
    </recommendedName>
</protein>
<dbReference type="GO" id="GO:0046872">
    <property type="term" value="F:metal ion binding"/>
    <property type="evidence" value="ECO:0007669"/>
    <property type="project" value="UniProtKB-UniRule"/>
</dbReference>
<dbReference type="RefSeq" id="XP_013272309.1">
    <property type="nucleotide sequence ID" value="XM_013416855.1"/>
</dbReference>
<keyword evidence="15" id="KW-1185">Reference proteome</keyword>
<dbReference type="InterPro" id="IPR008427">
    <property type="entry name" value="Extracellular_membr_CFEM_dom"/>
</dbReference>
<feature type="chain" id="PRO_5002242979" description="CFEM domain-containing protein" evidence="12">
    <location>
        <begin position="19"/>
        <end position="465"/>
    </location>
</feature>
<evidence type="ECO:0000259" key="13">
    <source>
        <dbReference type="PROSITE" id="PS52012"/>
    </source>
</evidence>
<reference evidence="14 15" key="1">
    <citation type="submission" date="2015-01" db="EMBL/GenBank/DDBJ databases">
        <title>The Genome Sequence of Rhinocladiella mackenzie CBS 650.93.</title>
        <authorList>
            <consortium name="The Broad Institute Genomics Platform"/>
            <person name="Cuomo C."/>
            <person name="de Hoog S."/>
            <person name="Gorbushina A."/>
            <person name="Stielow B."/>
            <person name="Teixiera M."/>
            <person name="Abouelleil A."/>
            <person name="Chapman S.B."/>
            <person name="Priest M."/>
            <person name="Young S.K."/>
            <person name="Wortman J."/>
            <person name="Nusbaum C."/>
            <person name="Birren B."/>
        </authorList>
    </citation>
    <scope>NUCLEOTIDE SEQUENCE [LARGE SCALE GENOMIC DNA]</scope>
    <source>
        <strain evidence="14 15">CBS 650.93</strain>
    </source>
</reference>
<keyword evidence="7 9" id="KW-1015">Disulfide bond</keyword>
<evidence type="ECO:0000256" key="3">
    <source>
        <dbReference type="ARBA" id="ARBA00010031"/>
    </source>
</evidence>
<feature type="domain" description="CFEM" evidence="13">
    <location>
        <begin position="1"/>
        <end position="111"/>
    </location>
</feature>
<keyword evidence="11" id="KW-1133">Transmembrane helix</keyword>
<dbReference type="GeneID" id="25294116"/>
<feature type="disulfide bond" evidence="9">
    <location>
        <begin position="42"/>
        <end position="49"/>
    </location>
</feature>
<evidence type="ECO:0000313" key="15">
    <source>
        <dbReference type="Proteomes" id="UP000053617"/>
    </source>
</evidence>
<dbReference type="Pfam" id="PF05730">
    <property type="entry name" value="CFEM"/>
    <property type="match status" value="1"/>
</dbReference>
<name>A0A0D2H438_9EURO</name>
<feature type="disulfide bond" evidence="9">
    <location>
        <begin position="51"/>
        <end position="84"/>
    </location>
</feature>
<comment type="subcellular location">
    <subcellularLocation>
        <location evidence="1">Membrane</location>
        <topology evidence="1">Lipid-anchor</topology>
        <topology evidence="1">GPI-anchor</topology>
    </subcellularLocation>
    <subcellularLocation>
        <location evidence="2">Secreted</location>
    </subcellularLocation>
</comment>
<dbReference type="SMART" id="SM00747">
    <property type="entry name" value="CFEM"/>
    <property type="match status" value="1"/>
</dbReference>
<dbReference type="STRING" id="1442369.A0A0D2H438"/>
<dbReference type="OrthoDB" id="3065412at2759"/>
<proteinExistence type="inferred from homology"/>
<keyword evidence="9" id="KW-0349">Heme</keyword>
<keyword evidence="6 12" id="KW-0732">Signal</keyword>
<comment type="similarity">
    <text evidence="3">Belongs to the RBT5 family.</text>
</comment>
<gene>
    <name evidence="14" type="ORF">Z518_06045</name>
</gene>
<feature type="signal peptide" evidence="12">
    <location>
        <begin position="1"/>
        <end position="18"/>
    </location>
</feature>
<evidence type="ECO:0000256" key="2">
    <source>
        <dbReference type="ARBA" id="ARBA00004613"/>
    </source>
</evidence>
<keyword evidence="11" id="KW-0812">Transmembrane</keyword>
<keyword evidence="9" id="KW-0479">Metal-binding</keyword>
<dbReference type="GO" id="GO:0098552">
    <property type="term" value="C:side of membrane"/>
    <property type="evidence" value="ECO:0007669"/>
    <property type="project" value="UniProtKB-KW"/>
</dbReference>
<dbReference type="EMBL" id="KN847478">
    <property type="protein sequence ID" value="KIX05173.1"/>
    <property type="molecule type" value="Genomic_DNA"/>
</dbReference>
<evidence type="ECO:0000256" key="6">
    <source>
        <dbReference type="ARBA" id="ARBA00022729"/>
    </source>
</evidence>
<evidence type="ECO:0000256" key="4">
    <source>
        <dbReference type="ARBA" id="ARBA00022525"/>
    </source>
</evidence>
<feature type="binding site" description="axial binding residue" evidence="9">
    <location>
        <position position="46"/>
    </location>
    <ligand>
        <name>heme</name>
        <dbReference type="ChEBI" id="CHEBI:30413"/>
    </ligand>
    <ligandPart>
        <name>Fe</name>
        <dbReference type="ChEBI" id="CHEBI:18248"/>
    </ligandPart>
</feature>
<evidence type="ECO:0000256" key="11">
    <source>
        <dbReference type="SAM" id="Phobius"/>
    </source>
</evidence>
<dbReference type="AlphaFoldDB" id="A0A0D2H438"/>
<organism evidence="14 15">
    <name type="scientific">Rhinocladiella mackenziei CBS 650.93</name>
    <dbReference type="NCBI Taxonomy" id="1442369"/>
    <lineage>
        <taxon>Eukaryota</taxon>
        <taxon>Fungi</taxon>
        <taxon>Dikarya</taxon>
        <taxon>Ascomycota</taxon>
        <taxon>Pezizomycotina</taxon>
        <taxon>Eurotiomycetes</taxon>
        <taxon>Chaetothyriomycetidae</taxon>
        <taxon>Chaetothyriales</taxon>
        <taxon>Herpotrichiellaceae</taxon>
        <taxon>Rhinocladiella</taxon>
    </lineage>
</organism>
<evidence type="ECO:0000256" key="1">
    <source>
        <dbReference type="ARBA" id="ARBA00004589"/>
    </source>
</evidence>
<dbReference type="VEuPathDB" id="FungiDB:Z518_06045"/>
<keyword evidence="4" id="KW-0964">Secreted</keyword>
<feature type="region of interest" description="Disordered" evidence="10">
    <location>
        <begin position="330"/>
        <end position="465"/>
    </location>
</feature>
<keyword evidence="5" id="KW-0336">GPI-anchor</keyword>
<feature type="transmembrane region" description="Helical" evidence="11">
    <location>
        <begin position="292"/>
        <end position="312"/>
    </location>
</feature>
<dbReference type="HOGENOM" id="CLU_058470_0_0_1"/>
<evidence type="ECO:0000256" key="7">
    <source>
        <dbReference type="ARBA" id="ARBA00023157"/>
    </source>
</evidence>
<evidence type="ECO:0000313" key="14">
    <source>
        <dbReference type="EMBL" id="KIX05173.1"/>
    </source>
</evidence>